<dbReference type="GO" id="GO:0032259">
    <property type="term" value="P:methylation"/>
    <property type="evidence" value="ECO:0007669"/>
    <property type="project" value="UniProtKB-KW"/>
</dbReference>
<accession>A0ABT8EVC6</accession>
<dbReference type="GO" id="GO:0008168">
    <property type="term" value="F:methyltransferase activity"/>
    <property type="evidence" value="ECO:0007669"/>
    <property type="project" value="UniProtKB-KW"/>
</dbReference>
<name>A0ABT8EVC6_9ACTN</name>
<dbReference type="SUPFAM" id="SSF53335">
    <property type="entry name" value="S-adenosyl-L-methionine-dependent methyltransferases"/>
    <property type="match status" value="1"/>
</dbReference>
<comment type="caution">
    <text evidence="2">The sequence shown here is derived from an EMBL/GenBank/DDBJ whole genome shotgun (WGS) entry which is preliminary data.</text>
</comment>
<dbReference type="InterPro" id="IPR029063">
    <property type="entry name" value="SAM-dependent_MTases_sf"/>
</dbReference>
<evidence type="ECO:0000313" key="3">
    <source>
        <dbReference type="Proteomes" id="UP001168537"/>
    </source>
</evidence>
<dbReference type="EMBL" id="JAUHJR010000004">
    <property type="protein sequence ID" value="MDN4162024.1"/>
    <property type="molecule type" value="Genomic_DNA"/>
</dbReference>
<reference evidence="2" key="1">
    <citation type="submission" date="2023-06" db="EMBL/GenBank/DDBJ databases">
        <title>Draft genome sequence of Nocardioides sp. SOB72.</title>
        <authorList>
            <person name="Zhang G."/>
        </authorList>
    </citation>
    <scope>NUCLEOTIDE SEQUENCE</scope>
    <source>
        <strain evidence="2">SOB72</strain>
    </source>
</reference>
<dbReference type="PANTHER" id="PTHR45036">
    <property type="entry name" value="METHYLTRANSFERASE LIKE 7B"/>
    <property type="match status" value="1"/>
</dbReference>
<keyword evidence="2" id="KW-0489">Methyltransferase</keyword>
<sequence>MGLWTERVVPHLTDRALAGEEVTALRGAACTGLAGRVLEIGFGSGANLPCYPPEVVAVDAVEPSDLAWRMSADRRAAARVPVRRTGLDGQRLDADDAAYDAVLSTFTLCTIPDPALALAEVRRVLRPGGSFHFLEHGLAPDARVATWQRRLDPVQRTVCGGCHLSRDVPALVAAAGLVVEDLEESDLPGPAVSRPWTHGFVGRAVAR</sequence>
<dbReference type="InterPro" id="IPR013216">
    <property type="entry name" value="Methyltransf_11"/>
</dbReference>
<dbReference type="PANTHER" id="PTHR45036:SF1">
    <property type="entry name" value="METHYLTRANSFERASE LIKE 7A"/>
    <property type="match status" value="1"/>
</dbReference>
<feature type="domain" description="Methyltransferase type 11" evidence="1">
    <location>
        <begin position="38"/>
        <end position="132"/>
    </location>
</feature>
<evidence type="ECO:0000313" key="2">
    <source>
        <dbReference type="EMBL" id="MDN4162024.1"/>
    </source>
</evidence>
<keyword evidence="2" id="KW-0808">Transferase</keyword>
<gene>
    <name evidence="2" type="ORF">QWY29_11730</name>
</gene>
<dbReference type="InterPro" id="IPR052356">
    <property type="entry name" value="Thiol_S-MT"/>
</dbReference>
<organism evidence="2 3">
    <name type="scientific">Nocardioides abyssi</name>
    <dbReference type="NCBI Taxonomy" id="3058370"/>
    <lineage>
        <taxon>Bacteria</taxon>
        <taxon>Bacillati</taxon>
        <taxon>Actinomycetota</taxon>
        <taxon>Actinomycetes</taxon>
        <taxon>Propionibacteriales</taxon>
        <taxon>Nocardioidaceae</taxon>
        <taxon>Nocardioides</taxon>
    </lineage>
</organism>
<dbReference type="Pfam" id="PF08241">
    <property type="entry name" value="Methyltransf_11"/>
    <property type="match status" value="1"/>
</dbReference>
<protein>
    <submittedName>
        <fullName evidence="2">Methyltransferase domain-containing protein</fullName>
    </submittedName>
</protein>
<evidence type="ECO:0000259" key="1">
    <source>
        <dbReference type="Pfam" id="PF08241"/>
    </source>
</evidence>
<proteinExistence type="predicted"/>
<keyword evidence="3" id="KW-1185">Reference proteome</keyword>
<dbReference type="Gene3D" id="3.40.50.150">
    <property type="entry name" value="Vaccinia Virus protein VP39"/>
    <property type="match status" value="1"/>
</dbReference>
<dbReference type="Proteomes" id="UP001168537">
    <property type="component" value="Unassembled WGS sequence"/>
</dbReference>
<dbReference type="RefSeq" id="WP_300961026.1">
    <property type="nucleotide sequence ID" value="NZ_JAUHJR010000004.1"/>
</dbReference>